<dbReference type="EMBL" id="LGKP01000004">
    <property type="protein sequence ID" value="KPL91627.1"/>
    <property type="molecule type" value="Genomic_DNA"/>
</dbReference>
<gene>
    <name evidence="1" type="ORF">SE18_01100</name>
</gene>
<organism evidence="1 2">
    <name type="scientific">Herpetosiphon geysericola</name>
    <dbReference type="NCBI Taxonomy" id="70996"/>
    <lineage>
        <taxon>Bacteria</taxon>
        <taxon>Bacillati</taxon>
        <taxon>Chloroflexota</taxon>
        <taxon>Chloroflexia</taxon>
        <taxon>Herpetosiphonales</taxon>
        <taxon>Herpetosiphonaceae</taxon>
        <taxon>Herpetosiphon</taxon>
    </lineage>
</organism>
<comment type="caution">
    <text evidence="1">The sequence shown here is derived from an EMBL/GenBank/DDBJ whole genome shotgun (WGS) entry which is preliminary data.</text>
</comment>
<dbReference type="AlphaFoldDB" id="A0A0P6YN06"/>
<name>A0A0P6YN06_9CHLR</name>
<accession>A0A0P6YN06</accession>
<evidence type="ECO:0000313" key="1">
    <source>
        <dbReference type="EMBL" id="KPL91627.1"/>
    </source>
</evidence>
<dbReference type="Proteomes" id="UP000050277">
    <property type="component" value="Unassembled WGS sequence"/>
</dbReference>
<protein>
    <submittedName>
        <fullName evidence="1">Uncharacterized protein</fullName>
    </submittedName>
</protein>
<evidence type="ECO:0000313" key="2">
    <source>
        <dbReference type="Proteomes" id="UP000050277"/>
    </source>
</evidence>
<reference evidence="1 2" key="1">
    <citation type="submission" date="2015-07" db="EMBL/GenBank/DDBJ databases">
        <title>Whole genome sequence of Herpetosiphon geysericola DSM 7119.</title>
        <authorList>
            <person name="Hemp J."/>
            <person name="Ward L.M."/>
            <person name="Pace L.A."/>
            <person name="Fischer W.W."/>
        </authorList>
    </citation>
    <scope>NUCLEOTIDE SEQUENCE [LARGE SCALE GENOMIC DNA]</scope>
    <source>
        <strain evidence="1 2">DSM 7119</strain>
    </source>
</reference>
<dbReference type="RefSeq" id="WP_054532574.1">
    <property type="nucleotide sequence ID" value="NZ_LGKP01000004.1"/>
</dbReference>
<sequence length="80" mass="9605">MSKHTHETIKALIIRLHNENWQPSAILYILKSLGLGREMADYFYFALDLDPDVVTYIYAWYRQGISDERLDFLIQRLNNW</sequence>
<keyword evidence="2" id="KW-1185">Reference proteome</keyword>
<proteinExistence type="predicted"/>